<keyword evidence="6" id="KW-0819">tRNA processing</keyword>
<evidence type="ECO:0000256" key="6">
    <source>
        <dbReference type="ARBA" id="ARBA00022694"/>
    </source>
</evidence>
<keyword evidence="12" id="KW-1185">Reference proteome</keyword>
<evidence type="ECO:0000313" key="12">
    <source>
        <dbReference type="Proteomes" id="UP000799440"/>
    </source>
</evidence>
<dbReference type="SUPFAM" id="SSF111278">
    <property type="entry name" value="SSo0622-like"/>
    <property type="match status" value="1"/>
</dbReference>
<comment type="catalytic activity">
    <reaction evidence="8">
        <text>4-demethyl-7-[(3S)-3-amino-3-carboxypropyl]wyosine(37) in tRNA(Phe) + S-adenosyl-L-methionine = 7-[(3S)-3-amino-3-carboxypropyl]wyosine(37) in tRNA(Phe) + S-adenosyl-L-homocysteine + H(+)</text>
        <dbReference type="Rhea" id="RHEA:36635"/>
        <dbReference type="Rhea" id="RHEA-COMP:10378"/>
        <dbReference type="Rhea" id="RHEA-COMP:10379"/>
        <dbReference type="ChEBI" id="CHEBI:15378"/>
        <dbReference type="ChEBI" id="CHEBI:57856"/>
        <dbReference type="ChEBI" id="CHEBI:59789"/>
        <dbReference type="ChEBI" id="CHEBI:73543"/>
        <dbReference type="ChEBI" id="CHEBI:73550"/>
        <dbReference type="EC" id="2.1.1.282"/>
    </reaction>
</comment>
<feature type="region of interest" description="Disordered" evidence="9">
    <location>
        <begin position="241"/>
        <end position="296"/>
    </location>
</feature>
<evidence type="ECO:0000256" key="3">
    <source>
        <dbReference type="ARBA" id="ARBA00022603"/>
    </source>
</evidence>
<protein>
    <recommendedName>
        <fullName evidence="2">tRNA(Phe) 7-[(3-amino-3-carboxypropyl)-4-demethylwyosine(37)-N(4)]-methyltransferase</fullName>
        <ecNumber evidence="2">2.1.1.282</ecNumber>
    </recommendedName>
    <alternativeName>
        <fullName evidence="7">tRNA(Phe) 7-((3-amino-3-carboxypropyl)-4-demethylwyosine(37)-N(4))-methyltransferase</fullName>
    </alternativeName>
</protein>
<gene>
    <name evidence="11" type="ORF">M011DRAFT_405725</name>
</gene>
<dbReference type="OrthoDB" id="263283at2759"/>
<dbReference type="Proteomes" id="UP000799440">
    <property type="component" value="Unassembled WGS sequence"/>
</dbReference>
<keyword evidence="3" id="KW-0489">Methyltransferase</keyword>
<dbReference type="GO" id="GO:0008168">
    <property type="term" value="F:methyltransferase activity"/>
    <property type="evidence" value="ECO:0007669"/>
    <property type="project" value="UniProtKB-KW"/>
</dbReference>
<evidence type="ECO:0000256" key="9">
    <source>
        <dbReference type="SAM" id="MobiDB-lite"/>
    </source>
</evidence>
<keyword evidence="4" id="KW-0808">Transferase</keyword>
<evidence type="ECO:0000256" key="2">
    <source>
        <dbReference type="ARBA" id="ARBA00012750"/>
    </source>
</evidence>
<dbReference type="Gene3D" id="3.30.1960.10">
    <property type="entry name" value="tRNA wybutosine-synthesizing-like"/>
    <property type="match status" value="1"/>
</dbReference>
<evidence type="ECO:0000256" key="8">
    <source>
        <dbReference type="ARBA" id="ARBA00049202"/>
    </source>
</evidence>
<evidence type="ECO:0000256" key="4">
    <source>
        <dbReference type="ARBA" id="ARBA00022679"/>
    </source>
</evidence>
<reference evidence="11" key="1">
    <citation type="journal article" date="2020" name="Stud. Mycol.">
        <title>101 Dothideomycetes genomes: a test case for predicting lifestyles and emergence of pathogens.</title>
        <authorList>
            <person name="Haridas S."/>
            <person name="Albert R."/>
            <person name="Binder M."/>
            <person name="Bloem J."/>
            <person name="Labutti K."/>
            <person name="Salamov A."/>
            <person name="Andreopoulos B."/>
            <person name="Baker S."/>
            <person name="Barry K."/>
            <person name="Bills G."/>
            <person name="Bluhm B."/>
            <person name="Cannon C."/>
            <person name="Castanera R."/>
            <person name="Culley D."/>
            <person name="Daum C."/>
            <person name="Ezra D."/>
            <person name="Gonzalez J."/>
            <person name="Henrissat B."/>
            <person name="Kuo A."/>
            <person name="Liang C."/>
            <person name="Lipzen A."/>
            <person name="Lutzoni F."/>
            <person name="Magnuson J."/>
            <person name="Mondo S."/>
            <person name="Nolan M."/>
            <person name="Ohm R."/>
            <person name="Pangilinan J."/>
            <person name="Park H.-J."/>
            <person name="Ramirez L."/>
            <person name="Alfaro M."/>
            <person name="Sun H."/>
            <person name="Tritt A."/>
            <person name="Yoshinaga Y."/>
            <person name="Zwiers L.-H."/>
            <person name="Turgeon B."/>
            <person name="Goodwin S."/>
            <person name="Spatafora J."/>
            <person name="Crous P."/>
            <person name="Grigoriev I."/>
        </authorList>
    </citation>
    <scope>NUCLEOTIDE SEQUENCE</scope>
    <source>
        <strain evidence="11">CBS 119925</strain>
    </source>
</reference>
<dbReference type="PANTHER" id="PTHR48418">
    <property type="entry name" value="TRNA WYBUTOSINE-SYNTHESIZING PROTEIN 3"/>
    <property type="match status" value="1"/>
</dbReference>
<accession>A0A6A6V7X1</accession>
<evidence type="ECO:0000259" key="10">
    <source>
        <dbReference type="Pfam" id="PF02676"/>
    </source>
</evidence>
<comment type="similarity">
    <text evidence="1">Belongs to the TYW3 family.</text>
</comment>
<evidence type="ECO:0000256" key="7">
    <source>
        <dbReference type="ARBA" id="ARBA00030554"/>
    </source>
</evidence>
<dbReference type="AlphaFoldDB" id="A0A6A6V7X1"/>
<dbReference type="GO" id="GO:0032259">
    <property type="term" value="P:methylation"/>
    <property type="evidence" value="ECO:0007669"/>
    <property type="project" value="UniProtKB-KW"/>
</dbReference>
<dbReference type="PANTHER" id="PTHR48418:SF1">
    <property type="entry name" value="TRNA WYBUTOSINE-SYNTHESIZING PROTEIN 3"/>
    <property type="match status" value="1"/>
</dbReference>
<keyword evidence="5" id="KW-0949">S-adenosyl-L-methionine</keyword>
<evidence type="ECO:0000256" key="5">
    <source>
        <dbReference type="ARBA" id="ARBA00022691"/>
    </source>
</evidence>
<name>A0A6A6V7X1_9PLEO</name>
<evidence type="ECO:0000256" key="1">
    <source>
        <dbReference type="ARBA" id="ARBA00008569"/>
    </source>
</evidence>
<evidence type="ECO:0000313" key="11">
    <source>
        <dbReference type="EMBL" id="KAF2745824.1"/>
    </source>
</evidence>
<dbReference type="EC" id="2.1.1.282" evidence="2"/>
<feature type="compositionally biased region" description="Basic and acidic residues" evidence="9">
    <location>
        <begin position="241"/>
        <end position="271"/>
    </location>
</feature>
<dbReference type="EMBL" id="MU006580">
    <property type="protein sequence ID" value="KAF2745824.1"/>
    <property type="molecule type" value="Genomic_DNA"/>
</dbReference>
<dbReference type="InterPro" id="IPR003827">
    <property type="entry name" value="tRNA_yW-synthesising"/>
</dbReference>
<sequence length="296" mass="32696">MQNRFDNKKQKILELLGTPDELYQDLSPKGSVDEAIRPLIADINRISGLVTTSSCSGRVSIFCEGRQKDIEDETVPSTVSGGKGQGSWLYVSHLPITPQVLNDPNSDIFSVFGLQRGNGKGPVASFSFIHLKFEPMILHILTSSLEDAQRAITAALTSGFRESGSVSLSPGKAGDINPMVAVRSTGYSFDSIIGYQNESGDNIAMVDEECLRTLVGIANARFDINTDRISRFRTALLDQYDESRRNSQRASKPDWEDPEARRRRKREEGLARQRLMQAQSAVTEEALSDGTPEQRP</sequence>
<dbReference type="InterPro" id="IPR036602">
    <property type="entry name" value="tRNA_yW-synthesising-like_sf"/>
</dbReference>
<dbReference type="Pfam" id="PF02676">
    <property type="entry name" value="TYW3"/>
    <property type="match status" value="1"/>
</dbReference>
<organism evidence="11 12">
    <name type="scientific">Sporormia fimetaria CBS 119925</name>
    <dbReference type="NCBI Taxonomy" id="1340428"/>
    <lineage>
        <taxon>Eukaryota</taxon>
        <taxon>Fungi</taxon>
        <taxon>Dikarya</taxon>
        <taxon>Ascomycota</taxon>
        <taxon>Pezizomycotina</taxon>
        <taxon>Dothideomycetes</taxon>
        <taxon>Pleosporomycetidae</taxon>
        <taxon>Pleosporales</taxon>
        <taxon>Sporormiaceae</taxon>
        <taxon>Sporormia</taxon>
    </lineage>
</organism>
<feature type="domain" description="tRNA wybutosine-synthesizing protein" evidence="10">
    <location>
        <begin position="8"/>
        <end position="236"/>
    </location>
</feature>
<dbReference type="GO" id="GO:0008033">
    <property type="term" value="P:tRNA processing"/>
    <property type="evidence" value="ECO:0007669"/>
    <property type="project" value="UniProtKB-KW"/>
</dbReference>
<proteinExistence type="inferred from homology"/>